<feature type="region of interest" description="Disordered" evidence="1">
    <location>
        <begin position="1"/>
        <end position="23"/>
    </location>
</feature>
<protein>
    <submittedName>
        <fullName evidence="2">Uncharacterized protein</fullName>
    </submittedName>
</protein>
<dbReference type="VEuPathDB" id="FungiDB:PV06_11601"/>
<name>A0A0D2CYH0_9EURO</name>
<dbReference type="EMBL" id="KN847375">
    <property type="protein sequence ID" value="KIW36088.1"/>
    <property type="molecule type" value="Genomic_DNA"/>
</dbReference>
<dbReference type="AlphaFoldDB" id="A0A0D2CYH0"/>
<dbReference type="GeneID" id="27363675"/>
<organism evidence="2 3">
    <name type="scientific">Exophiala oligosperma</name>
    <dbReference type="NCBI Taxonomy" id="215243"/>
    <lineage>
        <taxon>Eukaryota</taxon>
        <taxon>Fungi</taxon>
        <taxon>Dikarya</taxon>
        <taxon>Ascomycota</taxon>
        <taxon>Pezizomycotina</taxon>
        <taxon>Eurotiomycetes</taxon>
        <taxon>Chaetothyriomycetidae</taxon>
        <taxon>Chaetothyriales</taxon>
        <taxon>Herpotrichiellaceae</taxon>
        <taxon>Exophiala</taxon>
    </lineage>
</organism>
<proteinExistence type="predicted"/>
<keyword evidence="3" id="KW-1185">Reference proteome</keyword>
<evidence type="ECO:0000256" key="1">
    <source>
        <dbReference type="SAM" id="MobiDB-lite"/>
    </source>
</evidence>
<reference evidence="2 3" key="1">
    <citation type="submission" date="2015-01" db="EMBL/GenBank/DDBJ databases">
        <title>The Genome Sequence of Exophiala oligosperma CBS72588.</title>
        <authorList>
            <consortium name="The Broad Institute Genomics Platform"/>
            <person name="Cuomo C."/>
            <person name="de Hoog S."/>
            <person name="Gorbushina A."/>
            <person name="Stielow B."/>
            <person name="Teixiera M."/>
            <person name="Abouelleil A."/>
            <person name="Chapman S.B."/>
            <person name="Priest M."/>
            <person name="Young S.K."/>
            <person name="Wortman J."/>
            <person name="Nusbaum C."/>
            <person name="Birren B."/>
        </authorList>
    </citation>
    <scope>NUCLEOTIDE SEQUENCE [LARGE SCALE GENOMIC DNA]</scope>
    <source>
        <strain evidence="2 3">CBS 72588</strain>
    </source>
</reference>
<gene>
    <name evidence="2" type="ORF">PV06_11601</name>
</gene>
<accession>A0A0D2CYH0</accession>
<dbReference type="RefSeq" id="XP_016256304.1">
    <property type="nucleotide sequence ID" value="XM_016413308.1"/>
</dbReference>
<sequence length="283" mass="31639">MLLKSQRAAPDSTRPSKRNKTPAAAFLQSAASEITYNIVRSDLHIQKEKRAQSTNPAYWNTIMNLGAEEAGTEPVPGVGPGQVIAEIQDIYPIDPGVSPKPTEPIEVVIQREKAGEKEVQTEEAEEADIQIPLPSTSSAHASGAVLPEITPVEEFFDIEFSKDRMAYTIVPLKENMASWRSLDAVASCSLRDERIQNGDYVVIRLQGESVPNEEENYAKRLHVSNHYQVMLWDTVDGVFNTSQRRQIQRDSLYDACQTMQLCNVGGKRKWQALERQTFGHGQK</sequence>
<dbReference type="Proteomes" id="UP000053342">
    <property type="component" value="Unassembled WGS sequence"/>
</dbReference>
<evidence type="ECO:0000313" key="2">
    <source>
        <dbReference type="EMBL" id="KIW36088.1"/>
    </source>
</evidence>
<evidence type="ECO:0000313" key="3">
    <source>
        <dbReference type="Proteomes" id="UP000053342"/>
    </source>
</evidence>
<dbReference type="OrthoDB" id="10452126at2759"/>